<evidence type="ECO:0000256" key="2">
    <source>
        <dbReference type="ARBA" id="ARBA00022527"/>
    </source>
</evidence>
<evidence type="ECO:0000256" key="6">
    <source>
        <dbReference type="ARBA" id="ARBA00022840"/>
    </source>
</evidence>
<keyword evidence="2" id="KW-0723">Serine/threonine-protein kinase</keyword>
<protein>
    <recommendedName>
        <fullName evidence="1">non-specific serine/threonine protein kinase</fullName>
        <ecNumber evidence="1">2.7.11.1</ecNumber>
    </recommendedName>
</protein>
<dbReference type="Proteomes" id="UP000799770">
    <property type="component" value="Unassembled WGS sequence"/>
</dbReference>
<evidence type="ECO:0000256" key="5">
    <source>
        <dbReference type="ARBA" id="ARBA00022777"/>
    </source>
</evidence>
<keyword evidence="11" id="KW-1185">Reference proteome</keyword>
<comment type="catalytic activity">
    <reaction evidence="7">
        <text>L-threonyl-[protein] + ATP = O-phospho-L-threonyl-[protein] + ADP + H(+)</text>
        <dbReference type="Rhea" id="RHEA:46608"/>
        <dbReference type="Rhea" id="RHEA-COMP:11060"/>
        <dbReference type="Rhea" id="RHEA-COMP:11605"/>
        <dbReference type="ChEBI" id="CHEBI:15378"/>
        <dbReference type="ChEBI" id="CHEBI:30013"/>
        <dbReference type="ChEBI" id="CHEBI:30616"/>
        <dbReference type="ChEBI" id="CHEBI:61977"/>
        <dbReference type="ChEBI" id="CHEBI:456216"/>
        <dbReference type="EC" id="2.7.11.1"/>
    </reaction>
</comment>
<dbReference type="Gene3D" id="1.10.510.10">
    <property type="entry name" value="Transferase(Phosphotransferase) domain 1"/>
    <property type="match status" value="1"/>
</dbReference>
<dbReference type="SMART" id="SM00220">
    <property type="entry name" value="S_TKc"/>
    <property type="match status" value="1"/>
</dbReference>
<keyword evidence="5 10" id="KW-0418">Kinase</keyword>
<dbReference type="GO" id="GO:0005524">
    <property type="term" value="F:ATP binding"/>
    <property type="evidence" value="ECO:0007669"/>
    <property type="project" value="UniProtKB-KW"/>
</dbReference>
<dbReference type="GO" id="GO:0004674">
    <property type="term" value="F:protein serine/threonine kinase activity"/>
    <property type="evidence" value="ECO:0007669"/>
    <property type="project" value="UniProtKB-KW"/>
</dbReference>
<dbReference type="EC" id="2.7.11.1" evidence="1"/>
<dbReference type="PANTHER" id="PTHR47634">
    <property type="entry name" value="PROTEIN KINASE DOMAIN-CONTAINING PROTEIN-RELATED"/>
    <property type="match status" value="1"/>
</dbReference>
<gene>
    <name evidence="10" type="ORF">BDV96DRAFT_500275</name>
</gene>
<name>A0A6A5YUV3_9PLEO</name>
<evidence type="ECO:0000256" key="7">
    <source>
        <dbReference type="ARBA" id="ARBA00047899"/>
    </source>
</evidence>
<keyword evidence="4" id="KW-0547">Nucleotide-binding</keyword>
<accession>A0A6A5YUV3</accession>
<dbReference type="PROSITE" id="PS50011">
    <property type="entry name" value="PROTEIN_KINASE_DOM"/>
    <property type="match status" value="1"/>
</dbReference>
<dbReference type="SUPFAM" id="SSF56112">
    <property type="entry name" value="Protein kinase-like (PK-like)"/>
    <property type="match status" value="1"/>
</dbReference>
<sequence>MIDQSQYNIGVPAEDLALYTPGGYHPVRINDRFRHGRYEILNKLGFGSFSTVWLARDHQNHCNVSIKVVVANKSDAQHGELEILDHIKANGDPQHPGRKHIMQLMESFHHDGPNGRHLCVVSELLGPKTTTVAEKCQNHRLGSRLARRVSQQLLLAVDYLHSCGVAHGDIHMGNVLFRLSETERSSLERIEELNTPLQGNVTRKDGASLDKGMPDYLVEPIEYYAKNKEHLDEIQLVDFGESFFVASPPKSIYTPMSLHPPELVFRRTLSKVIDIWNLGSTTYELVIGRTPFEADFDDRELIPQFQKVVGGVPVEWVLDAINDGVLRERPKNFSAEGFLSLEEEIKRSYSDDFDRSTLELDEEGLQTLGRYLRKTLVVDPAHRATTKDLLRDAWVSATGV</sequence>
<dbReference type="Gene3D" id="3.30.200.20">
    <property type="entry name" value="Phosphorylase Kinase, domain 1"/>
    <property type="match status" value="1"/>
</dbReference>
<dbReference type="InterPro" id="IPR000719">
    <property type="entry name" value="Prot_kinase_dom"/>
</dbReference>
<evidence type="ECO:0000259" key="9">
    <source>
        <dbReference type="PROSITE" id="PS50011"/>
    </source>
</evidence>
<dbReference type="GO" id="GO:0005737">
    <property type="term" value="C:cytoplasm"/>
    <property type="evidence" value="ECO:0007669"/>
    <property type="project" value="TreeGrafter"/>
</dbReference>
<evidence type="ECO:0000256" key="3">
    <source>
        <dbReference type="ARBA" id="ARBA00022679"/>
    </source>
</evidence>
<dbReference type="EMBL" id="ML977336">
    <property type="protein sequence ID" value="KAF2110989.1"/>
    <property type="molecule type" value="Genomic_DNA"/>
</dbReference>
<dbReference type="AlphaFoldDB" id="A0A6A5YUV3"/>
<evidence type="ECO:0000256" key="1">
    <source>
        <dbReference type="ARBA" id="ARBA00012513"/>
    </source>
</evidence>
<dbReference type="OrthoDB" id="5979581at2759"/>
<comment type="catalytic activity">
    <reaction evidence="8">
        <text>L-seryl-[protein] + ATP = O-phospho-L-seryl-[protein] + ADP + H(+)</text>
        <dbReference type="Rhea" id="RHEA:17989"/>
        <dbReference type="Rhea" id="RHEA-COMP:9863"/>
        <dbReference type="Rhea" id="RHEA-COMP:11604"/>
        <dbReference type="ChEBI" id="CHEBI:15378"/>
        <dbReference type="ChEBI" id="CHEBI:29999"/>
        <dbReference type="ChEBI" id="CHEBI:30616"/>
        <dbReference type="ChEBI" id="CHEBI:83421"/>
        <dbReference type="ChEBI" id="CHEBI:456216"/>
        <dbReference type="EC" id="2.7.11.1"/>
    </reaction>
</comment>
<evidence type="ECO:0000256" key="8">
    <source>
        <dbReference type="ARBA" id="ARBA00048679"/>
    </source>
</evidence>
<dbReference type="GO" id="GO:0005634">
    <property type="term" value="C:nucleus"/>
    <property type="evidence" value="ECO:0007669"/>
    <property type="project" value="TreeGrafter"/>
</dbReference>
<dbReference type="InterPro" id="IPR011009">
    <property type="entry name" value="Kinase-like_dom_sf"/>
</dbReference>
<evidence type="ECO:0000313" key="10">
    <source>
        <dbReference type="EMBL" id="KAF2110989.1"/>
    </source>
</evidence>
<evidence type="ECO:0000313" key="11">
    <source>
        <dbReference type="Proteomes" id="UP000799770"/>
    </source>
</evidence>
<dbReference type="InterPro" id="IPR051334">
    <property type="entry name" value="SRPK"/>
</dbReference>
<dbReference type="GO" id="GO:0050684">
    <property type="term" value="P:regulation of mRNA processing"/>
    <property type="evidence" value="ECO:0007669"/>
    <property type="project" value="TreeGrafter"/>
</dbReference>
<evidence type="ECO:0000256" key="4">
    <source>
        <dbReference type="ARBA" id="ARBA00022741"/>
    </source>
</evidence>
<keyword evidence="3" id="KW-0808">Transferase</keyword>
<organism evidence="10 11">
    <name type="scientific">Lophiotrema nucula</name>
    <dbReference type="NCBI Taxonomy" id="690887"/>
    <lineage>
        <taxon>Eukaryota</taxon>
        <taxon>Fungi</taxon>
        <taxon>Dikarya</taxon>
        <taxon>Ascomycota</taxon>
        <taxon>Pezizomycotina</taxon>
        <taxon>Dothideomycetes</taxon>
        <taxon>Pleosporomycetidae</taxon>
        <taxon>Pleosporales</taxon>
        <taxon>Lophiotremataceae</taxon>
        <taxon>Lophiotrema</taxon>
    </lineage>
</organism>
<dbReference type="GO" id="GO:0000245">
    <property type="term" value="P:spliceosomal complex assembly"/>
    <property type="evidence" value="ECO:0007669"/>
    <property type="project" value="TreeGrafter"/>
</dbReference>
<dbReference type="PANTHER" id="PTHR47634:SF9">
    <property type="entry name" value="PROTEIN KINASE DOMAIN-CONTAINING PROTEIN-RELATED"/>
    <property type="match status" value="1"/>
</dbReference>
<dbReference type="Pfam" id="PF00069">
    <property type="entry name" value="Pkinase"/>
    <property type="match status" value="2"/>
</dbReference>
<keyword evidence="6" id="KW-0067">ATP-binding</keyword>
<proteinExistence type="predicted"/>
<feature type="domain" description="Protein kinase" evidence="9">
    <location>
        <begin position="38"/>
        <end position="395"/>
    </location>
</feature>
<reference evidence="10" key="1">
    <citation type="journal article" date="2020" name="Stud. Mycol.">
        <title>101 Dothideomycetes genomes: a test case for predicting lifestyles and emergence of pathogens.</title>
        <authorList>
            <person name="Haridas S."/>
            <person name="Albert R."/>
            <person name="Binder M."/>
            <person name="Bloem J."/>
            <person name="Labutti K."/>
            <person name="Salamov A."/>
            <person name="Andreopoulos B."/>
            <person name="Baker S."/>
            <person name="Barry K."/>
            <person name="Bills G."/>
            <person name="Bluhm B."/>
            <person name="Cannon C."/>
            <person name="Castanera R."/>
            <person name="Culley D."/>
            <person name="Daum C."/>
            <person name="Ezra D."/>
            <person name="Gonzalez J."/>
            <person name="Henrissat B."/>
            <person name="Kuo A."/>
            <person name="Liang C."/>
            <person name="Lipzen A."/>
            <person name="Lutzoni F."/>
            <person name="Magnuson J."/>
            <person name="Mondo S."/>
            <person name="Nolan M."/>
            <person name="Ohm R."/>
            <person name="Pangilinan J."/>
            <person name="Park H.-J."/>
            <person name="Ramirez L."/>
            <person name="Alfaro M."/>
            <person name="Sun H."/>
            <person name="Tritt A."/>
            <person name="Yoshinaga Y."/>
            <person name="Zwiers L.-H."/>
            <person name="Turgeon B."/>
            <person name="Goodwin S."/>
            <person name="Spatafora J."/>
            <person name="Crous P."/>
            <person name="Grigoriev I."/>
        </authorList>
    </citation>
    <scope>NUCLEOTIDE SEQUENCE</scope>
    <source>
        <strain evidence="10">CBS 627.86</strain>
    </source>
</reference>